<dbReference type="Proteomes" id="UP000016895">
    <property type="component" value="Chromosome 1"/>
</dbReference>
<dbReference type="PATRIC" id="fig|1260221.3.peg.3331"/>
<dbReference type="STRING" id="28173.VIBNI_A3513"/>
<sequence length="63" mass="7237">MTDLLPVISDLGLKPTELLILFMLWQNIKNTRNILDRLVEKVGKLELKLHSERSAGLKTHDRA</sequence>
<name>U4K9T4_9VIBR</name>
<dbReference type="AlphaFoldDB" id="U4K9T4"/>
<dbReference type="OrthoDB" id="9935615at2"/>
<accession>U4K9T4</accession>
<organism evidence="1 2">
    <name type="scientific">Vibrio nigripulchritudo</name>
    <dbReference type="NCBI Taxonomy" id="28173"/>
    <lineage>
        <taxon>Bacteria</taxon>
        <taxon>Pseudomonadati</taxon>
        <taxon>Pseudomonadota</taxon>
        <taxon>Gammaproteobacteria</taxon>
        <taxon>Vibrionales</taxon>
        <taxon>Vibrionaceae</taxon>
        <taxon>Vibrio</taxon>
    </lineage>
</organism>
<protein>
    <submittedName>
        <fullName evidence="1">Uncharacterized protein</fullName>
    </submittedName>
</protein>
<proteinExistence type="predicted"/>
<keyword evidence="2" id="KW-1185">Reference proteome</keyword>
<evidence type="ECO:0000313" key="2">
    <source>
        <dbReference type="Proteomes" id="UP000016895"/>
    </source>
</evidence>
<dbReference type="EMBL" id="FO203526">
    <property type="protein sequence ID" value="CCO59490.1"/>
    <property type="molecule type" value="Genomic_DNA"/>
</dbReference>
<gene>
    <name evidence="1" type="ORF">VIBNI_A3513</name>
</gene>
<dbReference type="KEGG" id="vni:VIBNI_A3513"/>
<evidence type="ECO:0000313" key="1">
    <source>
        <dbReference type="EMBL" id="CCO59490.1"/>
    </source>
</evidence>
<reference evidence="1 2" key="1">
    <citation type="journal article" date="2013" name="ISME J.">
        <title>Comparative genomics of pathogenic lineages of Vibrio nigripulchritudo identifies virulence-associated traits.</title>
        <authorList>
            <person name="Goudenege D."/>
            <person name="Labreuche Y."/>
            <person name="Krin E."/>
            <person name="Ansquer D."/>
            <person name="Mangenot S."/>
            <person name="Calteau A."/>
            <person name="Medigue C."/>
            <person name="Mazel D."/>
            <person name="Polz M.F."/>
            <person name="Le Roux F."/>
        </authorList>
    </citation>
    <scope>NUCLEOTIDE SEQUENCE [LARGE SCALE GENOMIC DNA]</scope>
    <source>
        <strain evidence="2">SnF1</strain>
    </source>
</reference>
<dbReference type="RefSeq" id="WP_022551917.1">
    <property type="nucleotide sequence ID" value="NC_022528.1"/>
</dbReference>